<reference evidence="1" key="1">
    <citation type="submission" date="2020-04" db="EMBL/GenBank/DDBJ databases">
        <authorList>
            <person name="Chiriac C."/>
            <person name="Salcher M."/>
            <person name="Ghai R."/>
            <person name="Kavagutti S V."/>
        </authorList>
    </citation>
    <scope>NUCLEOTIDE SEQUENCE</scope>
</reference>
<name>A0A6J5KPV8_9CAUD</name>
<dbReference type="EMBL" id="LR796165">
    <property type="protein sequence ID" value="CAB4122947.1"/>
    <property type="molecule type" value="Genomic_DNA"/>
</dbReference>
<accession>A0A6J5KPV8</accession>
<gene>
    <name evidence="1" type="ORF">UFOVP28_85</name>
</gene>
<protein>
    <submittedName>
        <fullName evidence="1">Uncharacterized protein</fullName>
    </submittedName>
</protein>
<organism evidence="1">
    <name type="scientific">uncultured Caudovirales phage</name>
    <dbReference type="NCBI Taxonomy" id="2100421"/>
    <lineage>
        <taxon>Viruses</taxon>
        <taxon>Duplodnaviria</taxon>
        <taxon>Heunggongvirae</taxon>
        <taxon>Uroviricota</taxon>
        <taxon>Caudoviricetes</taxon>
        <taxon>Peduoviridae</taxon>
        <taxon>Maltschvirus</taxon>
        <taxon>Maltschvirus maltsch</taxon>
    </lineage>
</organism>
<sequence>MTQTQTQTQDLDALIEETHRECTELGGVINHTTMFSLFDALTALRQENERLKAFADEMQAFAAEMEKHPQTFRANQTVAYSIRLALKRHTPNPTGDK</sequence>
<evidence type="ECO:0000313" key="1">
    <source>
        <dbReference type="EMBL" id="CAB4122947.1"/>
    </source>
</evidence>
<proteinExistence type="predicted"/>